<proteinExistence type="predicted"/>
<sequence length="413" mass="46531">YEIIQSIIDECGPRMPCSSQEALGAEIIKKELELVCDDVDLEPFSCNPNAFLGFIKVDIVLVLLSFISFFLIPLNLFNYWGYVMSFLSFGFNVIAFLILWNEFFNYREFIDPLFKSRNSQNVIGKIYPKEEVKKILIFSGHHDSALQFNLLTYLKIGYPVVIFLGLGIMFLWLLVSIVVILLILINLFFYELFFLFVLILFLIGTPAFIGLFLFVPFGEKANKVPGAVDNLSAVAIVLALGKILKKNKEIVPNNTEIRLISFGCEEAGLRGAFRYVEKHFDELKRFEAECINMDAIHSKDNITIIDFEPSTRTKHSEIVVEKIINAAKSSQIKIKASAIGGSSTFEKIIGQITGGTDATAFSKAGIKAANISAMDLKQMLGFYHQPTDTLDKIEKESLERVLQICIAYIMNES</sequence>
<feature type="non-terminal residue" evidence="3">
    <location>
        <position position="1"/>
    </location>
</feature>
<dbReference type="Pfam" id="PF04389">
    <property type="entry name" value="Peptidase_M28"/>
    <property type="match status" value="1"/>
</dbReference>
<evidence type="ECO:0000256" key="1">
    <source>
        <dbReference type="SAM" id="Phobius"/>
    </source>
</evidence>
<keyword evidence="1" id="KW-0472">Membrane</keyword>
<dbReference type="EMBL" id="BARU01005866">
    <property type="protein sequence ID" value="GAH42442.1"/>
    <property type="molecule type" value="Genomic_DNA"/>
</dbReference>
<comment type="caution">
    <text evidence="3">The sequence shown here is derived from an EMBL/GenBank/DDBJ whole genome shotgun (WGS) entry which is preliminary data.</text>
</comment>
<feature type="transmembrane region" description="Helical" evidence="1">
    <location>
        <begin position="192"/>
        <end position="215"/>
    </location>
</feature>
<feature type="transmembrane region" description="Helical" evidence="1">
    <location>
        <begin position="50"/>
        <end position="72"/>
    </location>
</feature>
<gene>
    <name evidence="3" type="ORF">S03H2_11496</name>
</gene>
<reference evidence="3" key="1">
    <citation type="journal article" date="2014" name="Front. Microbiol.">
        <title>High frequency of phylogenetically diverse reductive dehalogenase-homologous genes in deep subseafloor sedimentary metagenomes.</title>
        <authorList>
            <person name="Kawai M."/>
            <person name="Futagami T."/>
            <person name="Toyoda A."/>
            <person name="Takaki Y."/>
            <person name="Nishi S."/>
            <person name="Hori S."/>
            <person name="Arai W."/>
            <person name="Tsubouchi T."/>
            <person name="Morono Y."/>
            <person name="Uchiyama I."/>
            <person name="Ito T."/>
            <person name="Fujiyama A."/>
            <person name="Inagaki F."/>
            <person name="Takami H."/>
        </authorList>
    </citation>
    <scope>NUCLEOTIDE SEQUENCE</scope>
    <source>
        <strain evidence="3">Expedition CK06-06</strain>
    </source>
</reference>
<dbReference type="GO" id="GO:0006508">
    <property type="term" value="P:proteolysis"/>
    <property type="evidence" value="ECO:0007669"/>
    <property type="project" value="InterPro"/>
</dbReference>
<dbReference type="InterPro" id="IPR045175">
    <property type="entry name" value="M28_fam"/>
</dbReference>
<protein>
    <recommendedName>
        <fullName evidence="2">Peptidase M28 domain-containing protein</fullName>
    </recommendedName>
</protein>
<evidence type="ECO:0000313" key="3">
    <source>
        <dbReference type="EMBL" id="GAH42442.1"/>
    </source>
</evidence>
<feature type="transmembrane region" description="Helical" evidence="1">
    <location>
        <begin position="79"/>
        <end position="100"/>
    </location>
</feature>
<keyword evidence="1" id="KW-0812">Transmembrane</keyword>
<dbReference type="SUPFAM" id="SSF53187">
    <property type="entry name" value="Zn-dependent exopeptidases"/>
    <property type="match status" value="1"/>
</dbReference>
<dbReference type="Gene3D" id="3.40.630.10">
    <property type="entry name" value="Zn peptidases"/>
    <property type="match status" value="1"/>
</dbReference>
<name>X1FBV5_9ZZZZ</name>
<feature type="domain" description="Peptidase M28" evidence="2">
    <location>
        <begin position="224"/>
        <end position="408"/>
    </location>
</feature>
<dbReference type="AlphaFoldDB" id="X1FBV5"/>
<evidence type="ECO:0000259" key="2">
    <source>
        <dbReference type="Pfam" id="PF04389"/>
    </source>
</evidence>
<keyword evidence="1" id="KW-1133">Transmembrane helix</keyword>
<organism evidence="3">
    <name type="scientific">marine sediment metagenome</name>
    <dbReference type="NCBI Taxonomy" id="412755"/>
    <lineage>
        <taxon>unclassified sequences</taxon>
        <taxon>metagenomes</taxon>
        <taxon>ecological metagenomes</taxon>
    </lineage>
</organism>
<dbReference type="InterPro" id="IPR007484">
    <property type="entry name" value="Peptidase_M28"/>
</dbReference>
<feature type="transmembrane region" description="Helical" evidence="1">
    <location>
        <begin position="156"/>
        <end position="185"/>
    </location>
</feature>
<dbReference type="GO" id="GO:0008235">
    <property type="term" value="F:metalloexopeptidase activity"/>
    <property type="evidence" value="ECO:0007669"/>
    <property type="project" value="InterPro"/>
</dbReference>
<dbReference type="PANTHER" id="PTHR12147">
    <property type="entry name" value="METALLOPEPTIDASE M28 FAMILY MEMBER"/>
    <property type="match status" value="1"/>
</dbReference>
<dbReference type="PANTHER" id="PTHR12147:SF26">
    <property type="entry name" value="PEPTIDASE M28 DOMAIN-CONTAINING PROTEIN"/>
    <property type="match status" value="1"/>
</dbReference>
<accession>X1FBV5</accession>